<feature type="region of interest" description="Disordered" evidence="1">
    <location>
        <begin position="1"/>
        <end position="104"/>
    </location>
</feature>
<evidence type="ECO:0000256" key="1">
    <source>
        <dbReference type="SAM" id="MobiDB-lite"/>
    </source>
</evidence>
<evidence type="ECO:0000313" key="2">
    <source>
        <dbReference type="EMBL" id="KAK9161340.1"/>
    </source>
</evidence>
<dbReference type="AlphaFoldDB" id="A0AAP0L1I3"/>
<protein>
    <submittedName>
        <fullName evidence="2">Uncharacterized protein</fullName>
    </submittedName>
</protein>
<keyword evidence="3" id="KW-1185">Reference proteome</keyword>
<feature type="compositionally biased region" description="Low complexity" evidence="1">
    <location>
        <begin position="1"/>
        <end position="12"/>
    </location>
</feature>
<name>A0AAP0L1I3_9MAGN</name>
<reference evidence="2 3" key="1">
    <citation type="submission" date="2024-01" db="EMBL/GenBank/DDBJ databases">
        <title>Genome assemblies of Stephania.</title>
        <authorList>
            <person name="Yang L."/>
        </authorList>
    </citation>
    <scope>NUCLEOTIDE SEQUENCE [LARGE SCALE GENOMIC DNA]</scope>
    <source>
        <strain evidence="2">YNDBR</strain>
        <tissue evidence="2">Leaf</tissue>
    </source>
</reference>
<organism evidence="2 3">
    <name type="scientific">Stephania yunnanensis</name>
    <dbReference type="NCBI Taxonomy" id="152371"/>
    <lineage>
        <taxon>Eukaryota</taxon>
        <taxon>Viridiplantae</taxon>
        <taxon>Streptophyta</taxon>
        <taxon>Embryophyta</taxon>
        <taxon>Tracheophyta</taxon>
        <taxon>Spermatophyta</taxon>
        <taxon>Magnoliopsida</taxon>
        <taxon>Ranunculales</taxon>
        <taxon>Menispermaceae</taxon>
        <taxon>Menispermoideae</taxon>
        <taxon>Cissampelideae</taxon>
        <taxon>Stephania</taxon>
    </lineage>
</organism>
<dbReference type="Proteomes" id="UP001420932">
    <property type="component" value="Unassembled WGS sequence"/>
</dbReference>
<sequence length="122" mass="12732">MVRQLLGRGKQLLPPPPKPLVGDVPLWRRSRAPGQHDSASRYEKGGFGCHPLSSSSRQRGFLGEGNPSLTTSGGGQRRPVLVSQPSGAPTLSAEPTGMFPTAAVRPPPVASVAICLIGTTNL</sequence>
<gene>
    <name evidence="2" type="ORF">Syun_007681</name>
</gene>
<dbReference type="EMBL" id="JBBNAF010000003">
    <property type="protein sequence ID" value="KAK9161340.1"/>
    <property type="molecule type" value="Genomic_DNA"/>
</dbReference>
<evidence type="ECO:0000313" key="3">
    <source>
        <dbReference type="Proteomes" id="UP001420932"/>
    </source>
</evidence>
<comment type="caution">
    <text evidence="2">The sequence shown here is derived from an EMBL/GenBank/DDBJ whole genome shotgun (WGS) entry which is preliminary data.</text>
</comment>
<proteinExistence type="predicted"/>
<accession>A0AAP0L1I3</accession>